<sequence>MKLKTFLRTGLPICLGVTALAGCTTADPKVYAGLASAPHLKSDTSDESGRIPYRYKRDVDFRKYDKVIIDPVTIYRGADHQFVKLSEDDKTDLADYMQTKFQQALQTRFSRVTSPIPGTLRIHLTLTGAKATTALLGPASHLDLGGGAYNTVQSVRGREGSMTGSVIYAVDIYDSMTNSLLAAYVTKQFPNAMNVGATFGALKAAHVAIDKGADALMDELCS</sequence>
<dbReference type="EMBL" id="JAUSWH010000027">
    <property type="protein sequence ID" value="MDQ0458242.1"/>
    <property type="molecule type" value="Genomic_DNA"/>
</dbReference>
<accession>A0ABU0IKQ4</accession>
<evidence type="ECO:0008006" key="3">
    <source>
        <dbReference type="Google" id="ProtNLM"/>
    </source>
</evidence>
<keyword evidence="2" id="KW-1185">Reference proteome</keyword>
<protein>
    <recommendedName>
        <fullName evidence="3">DUF3313 domain-containing protein</fullName>
    </recommendedName>
</protein>
<comment type="caution">
    <text evidence="1">The sequence shown here is derived from an EMBL/GenBank/DDBJ whole genome shotgun (WGS) entry which is preliminary data.</text>
</comment>
<dbReference type="Pfam" id="PF11769">
    <property type="entry name" value="DUF3313"/>
    <property type="match status" value="1"/>
</dbReference>
<evidence type="ECO:0000313" key="1">
    <source>
        <dbReference type="EMBL" id="MDQ0458242.1"/>
    </source>
</evidence>
<name>A0ABU0IKQ4_9HYPH</name>
<proteinExistence type="predicted"/>
<organism evidence="1 2">
    <name type="scientific">Rhizobium paknamense</name>
    <dbReference type="NCBI Taxonomy" id="1206817"/>
    <lineage>
        <taxon>Bacteria</taxon>
        <taxon>Pseudomonadati</taxon>
        <taxon>Pseudomonadota</taxon>
        <taxon>Alphaproteobacteria</taxon>
        <taxon>Hyphomicrobiales</taxon>
        <taxon>Rhizobiaceae</taxon>
        <taxon>Rhizobium/Agrobacterium group</taxon>
        <taxon>Rhizobium</taxon>
    </lineage>
</organism>
<reference evidence="1 2" key="1">
    <citation type="submission" date="2023-07" db="EMBL/GenBank/DDBJ databases">
        <title>Genomic Encyclopedia of Type Strains, Phase IV (KMG-IV): sequencing the most valuable type-strain genomes for metagenomic binning, comparative biology and taxonomic classification.</title>
        <authorList>
            <person name="Goeker M."/>
        </authorList>
    </citation>
    <scope>NUCLEOTIDE SEQUENCE [LARGE SCALE GENOMIC DNA]</scope>
    <source>
        <strain evidence="1 2">DSM 100301</strain>
    </source>
</reference>
<dbReference type="RefSeq" id="WP_307160345.1">
    <property type="nucleotide sequence ID" value="NZ_JAUSWH010000027.1"/>
</dbReference>
<dbReference type="PROSITE" id="PS51257">
    <property type="entry name" value="PROKAR_LIPOPROTEIN"/>
    <property type="match status" value="1"/>
</dbReference>
<evidence type="ECO:0000313" key="2">
    <source>
        <dbReference type="Proteomes" id="UP001235269"/>
    </source>
</evidence>
<dbReference type="InterPro" id="IPR021747">
    <property type="entry name" value="DUF3313"/>
</dbReference>
<dbReference type="Proteomes" id="UP001235269">
    <property type="component" value="Unassembled WGS sequence"/>
</dbReference>
<gene>
    <name evidence="1" type="ORF">QO005_004602</name>
</gene>